<dbReference type="InterPro" id="IPR027304">
    <property type="entry name" value="Trigger_fact/SurA_dom_sf"/>
</dbReference>
<sequence length="288" mass="31904">MPDATTSQAVAHAPSRYLTIKHAQALFQQAPDALSDAQRARVDEVVARQLAIEQRVLMSDEARRVVVSSNMVDAGVTEVMSRFESEADFVCTLAKQGLTQAALREELTRDMTVEAVLDAVSANVPPVSKQDIEIFYRLHADRFHTPERRTVRHILITINDDLAGSGRVAARARIDQIRAQCARDPEQFAKQALRHSECPTAMQGGLLGPVTRGQLFPALDAALFSMATGELSGVLESPMGFHILCCDHIRPAGRVPLAKVRDKIRVQILGTRRAHYQRQWLRGLIARK</sequence>
<gene>
    <name evidence="8" type="ORF">GGR36_001073</name>
</gene>
<dbReference type="RefSeq" id="WP_183632675.1">
    <property type="nucleotide sequence ID" value="NZ_BAABLE010000011.1"/>
</dbReference>
<evidence type="ECO:0000256" key="5">
    <source>
        <dbReference type="ARBA" id="ARBA00023235"/>
    </source>
</evidence>
<organism evidence="8 9">
    <name type="scientific">Niveibacterium umoris</name>
    <dbReference type="NCBI Taxonomy" id="1193620"/>
    <lineage>
        <taxon>Bacteria</taxon>
        <taxon>Pseudomonadati</taxon>
        <taxon>Pseudomonadota</taxon>
        <taxon>Betaproteobacteria</taxon>
        <taxon>Rhodocyclales</taxon>
        <taxon>Rhodocyclaceae</taxon>
        <taxon>Niveibacterium</taxon>
    </lineage>
</organism>
<comment type="catalytic activity">
    <reaction evidence="1">
        <text>[protein]-peptidylproline (omega=180) = [protein]-peptidylproline (omega=0)</text>
        <dbReference type="Rhea" id="RHEA:16237"/>
        <dbReference type="Rhea" id="RHEA-COMP:10747"/>
        <dbReference type="Rhea" id="RHEA-COMP:10748"/>
        <dbReference type="ChEBI" id="CHEBI:83833"/>
        <dbReference type="ChEBI" id="CHEBI:83834"/>
        <dbReference type="EC" id="5.2.1.8"/>
    </reaction>
</comment>
<dbReference type="InterPro" id="IPR046357">
    <property type="entry name" value="PPIase_dom_sf"/>
</dbReference>
<keyword evidence="4 6" id="KW-0697">Rotamase</keyword>
<dbReference type="SUPFAM" id="SSF109998">
    <property type="entry name" value="Triger factor/SurA peptide-binding domain-like"/>
    <property type="match status" value="1"/>
</dbReference>
<evidence type="ECO:0000259" key="7">
    <source>
        <dbReference type="PROSITE" id="PS50198"/>
    </source>
</evidence>
<dbReference type="Pfam" id="PF00639">
    <property type="entry name" value="Rotamase"/>
    <property type="match status" value="1"/>
</dbReference>
<dbReference type="EMBL" id="JACIET010000001">
    <property type="protein sequence ID" value="MBB4011765.1"/>
    <property type="molecule type" value="Genomic_DNA"/>
</dbReference>
<keyword evidence="9" id="KW-1185">Reference proteome</keyword>
<proteinExistence type="inferred from homology"/>
<dbReference type="SUPFAM" id="SSF54534">
    <property type="entry name" value="FKBP-like"/>
    <property type="match status" value="1"/>
</dbReference>
<dbReference type="PANTHER" id="PTHR47245:SF2">
    <property type="entry name" value="PEPTIDYL-PROLYL CIS-TRANS ISOMERASE HP_0175-RELATED"/>
    <property type="match status" value="1"/>
</dbReference>
<dbReference type="InterPro" id="IPR023058">
    <property type="entry name" value="PPIase_PpiC_CS"/>
</dbReference>
<evidence type="ECO:0000313" key="8">
    <source>
        <dbReference type="EMBL" id="MBB4011765.1"/>
    </source>
</evidence>
<keyword evidence="5 6" id="KW-0413">Isomerase</keyword>
<evidence type="ECO:0000256" key="6">
    <source>
        <dbReference type="PROSITE-ProRule" id="PRU00278"/>
    </source>
</evidence>
<evidence type="ECO:0000256" key="4">
    <source>
        <dbReference type="ARBA" id="ARBA00023110"/>
    </source>
</evidence>
<dbReference type="Gene3D" id="3.10.50.40">
    <property type="match status" value="1"/>
</dbReference>
<evidence type="ECO:0000256" key="3">
    <source>
        <dbReference type="ARBA" id="ARBA00013194"/>
    </source>
</evidence>
<dbReference type="AlphaFoldDB" id="A0A840BF29"/>
<reference evidence="8 9" key="1">
    <citation type="submission" date="2020-08" db="EMBL/GenBank/DDBJ databases">
        <title>Genomic Encyclopedia of Type Strains, Phase IV (KMG-IV): sequencing the most valuable type-strain genomes for metagenomic binning, comparative biology and taxonomic classification.</title>
        <authorList>
            <person name="Goeker M."/>
        </authorList>
    </citation>
    <scope>NUCLEOTIDE SEQUENCE [LARGE SCALE GENOMIC DNA]</scope>
    <source>
        <strain evidence="8 9">DSM 106739</strain>
    </source>
</reference>
<evidence type="ECO:0000313" key="9">
    <source>
        <dbReference type="Proteomes" id="UP000561045"/>
    </source>
</evidence>
<evidence type="ECO:0000256" key="2">
    <source>
        <dbReference type="ARBA" id="ARBA00007656"/>
    </source>
</evidence>
<evidence type="ECO:0000256" key="1">
    <source>
        <dbReference type="ARBA" id="ARBA00000971"/>
    </source>
</evidence>
<name>A0A840BF29_9RHOO</name>
<dbReference type="InterPro" id="IPR000297">
    <property type="entry name" value="PPIase_PpiC"/>
</dbReference>
<dbReference type="Gene3D" id="1.10.4030.10">
    <property type="entry name" value="Porin chaperone SurA, peptide-binding domain"/>
    <property type="match status" value="1"/>
</dbReference>
<dbReference type="NCBIfam" id="TIGR02933">
    <property type="entry name" value="nifM_nitrog"/>
    <property type="match status" value="1"/>
</dbReference>
<dbReference type="PROSITE" id="PS50198">
    <property type="entry name" value="PPIC_PPIASE_2"/>
    <property type="match status" value="1"/>
</dbReference>
<protein>
    <recommendedName>
        <fullName evidence="3">peptidylprolyl isomerase</fullName>
        <ecNumber evidence="3">5.2.1.8</ecNumber>
    </recommendedName>
</protein>
<comment type="caution">
    <text evidence="8">The sequence shown here is derived from an EMBL/GenBank/DDBJ whole genome shotgun (WGS) entry which is preliminary data.</text>
</comment>
<feature type="domain" description="PpiC" evidence="7">
    <location>
        <begin position="146"/>
        <end position="248"/>
    </location>
</feature>
<dbReference type="PANTHER" id="PTHR47245">
    <property type="entry name" value="PEPTIDYLPROLYL ISOMERASE"/>
    <property type="match status" value="1"/>
</dbReference>
<dbReference type="EC" id="5.2.1.8" evidence="3"/>
<dbReference type="InterPro" id="IPR014282">
    <property type="entry name" value="Nitrogen_fix_NifM"/>
</dbReference>
<dbReference type="GO" id="GO:0003755">
    <property type="term" value="F:peptidyl-prolyl cis-trans isomerase activity"/>
    <property type="evidence" value="ECO:0007669"/>
    <property type="project" value="UniProtKB-KW"/>
</dbReference>
<dbReference type="InterPro" id="IPR050245">
    <property type="entry name" value="PrsA_foldase"/>
</dbReference>
<accession>A0A840BF29</accession>
<dbReference type="Proteomes" id="UP000561045">
    <property type="component" value="Unassembled WGS sequence"/>
</dbReference>
<comment type="similarity">
    <text evidence="2">Belongs to the PpiC/parvulin rotamase family.</text>
</comment>
<dbReference type="PROSITE" id="PS01096">
    <property type="entry name" value="PPIC_PPIASE_1"/>
    <property type="match status" value="1"/>
</dbReference>